<dbReference type="InterPro" id="IPR003746">
    <property type="entry name" value="DUF167"/>
</dbReference>
<dbReference type="Pfam" id="PF02594">
    <property type="entry name" value="DUF167"/>
    <property type="match status" value="1"/>
</dbReference>
<dbReference type="Gene3D" id="3.30.1200.10">
    <property type="entry name" value="YggU-like"/>
    <property type="match status" value="1"/>
</dbReference>
<dbReference type="EMBL" id="VRYY01000309">
    <property type="protein sequence ID" value="MBG3877505.1"/>
    <property type="molecule type" value="Genomic_DNA"/>
</dbReference>
<evidence type="ECO:0000313" key="3">
    <source>
        <dbReference type="EMBL" id="MBG3877505.1"/>
    </source>
</evidence>
<dbReference type="InterPro" id="IPR036591">
    <property type="entry name" value="YggU-like_sf"/>
</dbReference>
<organism evidence="3 4">
    <name type="scientific">Nitratidesulfovibrio oxamicus</name>
    <dbReference type="NCBI Taxonomy" id="32016"/>
    <lineage>
        <taxon>Bacteria</taxon>
        <taxon>Pseudomonadati</taxon>
        <taxon>Thermodesulfobacteriota</taxon>
        <taxon>Desulfovibrionia</taxon>
        <taxon>Desulfovibrionales</taxon>
        <taxon>Desulfovibrionaceae</taxon>
        <taxon>Nitratidesulfovibrio</taxon>
    </lineage>
</organism>
<sequence length="106" mass="11314">MGRPDPVRPEWAAPAGEGQWAVLVRAVPGARKSACEGTADGRLKVRLAAPAVDNKANKALEEFVASALGMRRNRVRLVSGHTSRLKKLIVESDVEPSWGLLGTCGK</sequence>
<gene>
    <name evidence="3" type="ORF">FVW20_10860</name>
</gene>
<reference evidence="3 4" key="1">
    <citation type="submission" date="2019-08" db="EMBL/GenBank/DDBJ databases">
        <authorList>
            <person name="Luo N."/>
        </authorList>
    </citation>
    <scope>NUCLEOTIDE SEQUENCE [LARGE SCALE GENOMIC DNA]</scope>
    <source>
        <strain evidence="3 4">NCIMB 9442</strain>
    </source>
</reference>
<evidence type="ECO:0000313" key="4">
    <source>
        <dbReference type="Proteomes" id="UP001194469"/>
    </source>
</evidence>
<comment type="caution">
    <text evidence="3">The sequence shown here is derived from an EMBL/GenBank/DDBJ whole genome shotgun (WGS) entry which is preliminary data.</text>
</comment>
<name>A0ABS0J5T4_9BACT</name>
<comment type="similarity">
    <text evidence="1 2">Belongs to the UPF0235 family.</text>
</comment>
<keyword evidence="4" id="KW-1185">Reference proteome</keyword>
<evidence type="ECO:0000256" key="1">
    <source>
        <dbReference type="ARBA" id="ARBA00010364"/>
    </source>
</evidence>
<dbReference type="PANTHER" id="PTHR13420:SF7">
    <property type="entry name" value="UPF0235 PROTEIN C15ORF40"/>
    <property type="match status" value="1"/>
</dbReference>
<dbReference type="Proteomes" id="UP001194469">
    <property type="component" value="Unassembled WGS sequence"/>
</dbReference>
<dbReference type="SUPFAM" id="SSF69786">
    <property type="entry name" value="YggU-like"/>
    <property type="match status" value="1"/>
</dbReference>
<dbReference type="SMART" id="SM01152">
    <property type="entry name" value="DUF167"/>
    <property type="match status" value="1"/>
</dbReference>
<dbReference type="NCBIfam" id="TIGR00251">
    <property type="entry name" value="DUF167 family protein"/>
    <property type="match status" value="1"/>
</dbReference>
<dbReference type="HAMAP" id="MF_00634">
    <property type="entry name" value="UPF0235"/>
    <property type="match status" value="1"/>
</dbReference>
<accession>A0ABS0J5T4</accession>
<evidence type="ECO:0000256" key="2">
    <source>
        <dbReference type="HAMAP-Rule" id="MF_00634"/>
    </source>
</evidence>
<proteinExistence type="inferred from homology"/>
<dbReference type="PANTHER" id="PTHR13420">
    <property type="entry name" value="UPF0235 PROTEIN C15ORF40"/>
    <property type="match status" value="1"/>
</dbReference>
<protein>
    <recommendedName>
        <fullName evidence="2">UPF0235 protein FVW20_10860</fullName>
    </recommendedName>
</protein>
<dbReference type="RefSeq" id="WP_196609564.1">
    <property type="nucleotide sequence ID" value="NZ_VRYY01000309.1"/>
</dbReference>